<proteinExistence type="predicted"/>
<keyword evidence="3" id="KW-1185">Reference proteome</keyword>
<feature type="domain" description="Flagellar hook-length control protein-like C-terminal" evidence="1">
    <location>
        <begin position="212"/>
        <end position="277"/>
    </location>
</feature>
<dbReference type="Gene3D" id="3.30.750.140">
    <property type="match status" value="1"/>
</dbReference>
<accession>A0A0S4N469</accession>
<protein>
    <submittedName>
        <fullName evidence="2">Hook-length control protein FliK</fullName>
    </submittedName>
</protein>
<dbReference type="Proteomes" id="UP000320623">
    <property type="component" value="Unassembled WGS sequence"/>
</dbReference>
<evidence type="ECO:0000313" key="2">
    <source>
        <dbReference type="EMBL" id="CUU06084.1"/>
    </source>
</evidence>
<evidence type="ECO:0000259" key="1">
    <source>
        <dbReference type="Pfam" id="PF02120"/>
    </source>
</evidence>
<dbReference type="STRING" id="1643428.GCA_001442855_01372"/>
<dbReference type="EMBL" id="FAOO01000009">
    <property type="protein sequence ID" value="CUU06084.1"/>
    <property type="molecule type" value="Genomic_DNA"/>
</dbReference>
<name>A0A0S4N469_9BACT</name>
<reference evidence="3" key="1">
    <citation type="submission" date="2015-11" db="EMBL/GenBank/DDBJ databases">
        <authorList>
            <person name="Varghese N."/>
        </authorList>
    </citation>
    <scope>NUCLEOTIDE SEQUENCE [LARGE SCALE GENOMIC DNA]</scope>
</reference>
<organism evidence="2 3">
    <name type="scientific">Candidatus Thermokryptus mobilis</name>
    <dbReference type="NCBI Taxonomy" id="1643428"/>
    <lineage>
        <taxon>Bacteria</taxon>
        <taxon>Pseudomonadati</taxon>
        <taxon>Candidatus Kryptoniota</taxon>
        <taxon>Candidatus Thermokryptus</taxon>
    </lineage>
</organism>
<gene>
    <name evidence="2" type="ORF">JGI1_01401</name>
</gene>
<dbReference type="InterPro" id="IPR021136">
    <property type="entry name" value="Flagellar_hook_control-like_C"/>
</dbReference>
<dbReference type="RefSeq" id="WP_140945146.1">
    <property type="nucleotide sequence ID" value="NZ_FAOO01000009.1"/>
</dbReference>
<evidence type="ECO:0000313" key="3">
    <source>
        <dbReference type="Proteomes" id="UP000320623"/>
    </source>
</evidence>
<sequence length="321" mass="36106">MDRFTNVKLRSSSSEVEVLKSLTSSQVASHLNLDSEFDPVDGKFFVRFSQYENELPKQIRGDGIVRIARVSEEESGQLDVKARIELGDIGFEPIRKLTKEAGFEFSKFEKTQEIKINVGKTEANSQIKSEHIKSNQRGLSFGEYEKFKNEFEISLGRLNSQAKFVVKDFVSDGLRVMGNSDGEKFQVVYEGIKVQDVVDCVREFALSGKNLQRGEIVLKLEPKELGEVVVKISQGDKGVSVLFEVKNFEVKQVIESGIDSLKMMLESSDVKLERVGVMFDGLNSGGGRREQFFKKGNSRRKEFDQVSLVKIYGSSSIEAII</sequence>
<dbReference type="InterPro" id="IPR038610">
    <property type="entry name" value="FliK-like_C_sf"/>
</dbReference>
<dbReference type="OrthoDB" id="9994619at2"/>
<dbReference type="AlphaFoldDB" id="A0A0S4N469"/>
<dbReference type="Pfam" id="PF02120">
    <property type="entry name" value="Flg_hook"/>
    <property type="match status" value="1"/>
</dbReference>
<dbReference type="CDD" id="cd17470">
    <property type="entry name" value="T3SS_Flik_C"/>
    <property type="match status" value="1"/>
</dbReference>